<dbReference type="Proteomes" id="UP000646523">
    <property type="component" value="Unassembled WGS sequence"/>
</dbReference>
<evidence type="ECO:0000256" key="4">
    <source>
        <dbReference type="ARBA" id="ARBA00022989"/>
    </source>
</evidence>
<evidence type="ECO:0000313" key="7">
    <source>
        <dbReference type="EMBL" id="GGO70240.1"/>
    </source>
</evidence>
<sequence>MLVASSGGHLAQLASLEPWWRKWHRTWVTFDTDDARSRLRGENVVWGHHPTTRNLPNLVRNFRLAIKLLRRDRPALIVSTGAGVAFPFFLIAKFVRIPTVYIEVYDRLDSATLTGRLCSPLTTLFLVQWEEQLRFYPRARVIGGLL</sequence>
<dbReference type="SUPFAM" id="SSF53756">
    <property type="entry name" value="UDP-Glycosyltransferase/glycogen phosphorylase"/>
    <property type="match status" value="1"/>
</dbReference>
<evidence type="ECO:0000256" key="3">
    <source>
        <dbReference type="ARBA" id="ARBA00022824"/>
    </source>
</evidence>
<evidence type="ECO:0000256" key="5">
    <source>
        <dbReference type="ARBA" id="ARBA00023136"/>
    </source>
</evidence>
<dbReference type="NCBIfam" id="NF041549">
    <property type="entry name" value="PssD"/>
    <property type="match status" value="1"/>
</dbReference>
<gene>
    <name evidence="7" type="primary">cpsF</name>
    <name evidence="7" type="ORF">GCM10012289_33230</name>
</gene>
<dbReference type="InterPro" id="IPR013969">
    <property type="entry name" value="Oligosacch_biosynth_Alg14"/>
</dbReference>
<keyword evidence="8" id="KW-1185">Reference proteome</keyword>
<evidence type="ECO:0000256" key="2">
    <source>
        <dbReference type="ARBA" id="ARBA00022692"/>
    </source>
</evidence>
<dbReference type="Pfam" id="PF08660">
    <property type="entry name" value="Alg14"/>
    <property type="match status" value="1"/>
</dbReference>
<dbReference type="EMBL" id="BMNH01000008">
    <property type="protein sequence ID" value="GGO70240.1"/>
    <property type="molecule type" value="Genomic_DNA"/>
</dbReference>
<comment type="subcellular location">
    <subcellularLocation>
        <location evidence="1">Endoplasmic reticulum membrane</location>
        <topology evidence="1">Single-pass membrane protein</topology>
    </subcellularLocation>
</comment>
<protein>
    <submittedName>
        <fullName evidence="7">UDP-N-acetylglucosamine--LPS N-acetylglucosamine transferase</fullName>
    </submittedName>
</protein>
<keyword evidence="4 6" id="KW-1133">Transmembrane helix</keyword>
<accession>A0A917YYD1</accession>
<keyword evidence="7" id="KW-0808">Transferase</keyword>
<feature type="transmembrane region" description="Helical" evidence="6">
    <location>
        <begin position="75"/>
        <end position="95"/>
    </location>
</feature>
<evidence type="ECO:0000256" key="6">
    <source>
        <dbReference type="SAM" id="Phobius"/>
    </source>
</evidence>
<evidence type="ECO:0000256" key="1">
    <source>
        <dbReference type="ARBA" id="ARBA00004389"/>
    </source>
</evidence>
<dbReference type="GO" id="GO:0004577">
    <property type="term" value="F:N-acetylglucosaminyldiphosphodolichol N-acetylglucosaminyltransferase activity"/>
    <property type="evidence" value="ECO:0007669"/>
    <property type="project" value="TreeGrafter"/>
</dbReference>
<reference evidence="7" key="1">
    <citation type="journal article" date="2014" name="Int. J. Syst. Evol. Microbiol.">
        <title>Complete genome sequence of Corynebacterium casei LMG S-19264T (=DSM 44701T), isolated from a smear-ripened cheese.</title>
        <authorList>
            <consortium name="US DOE Joint Genome Institute (JGI-PGF)"/>
            <person name="Walter F."/>
            <person name="Albersmeier A."/>
            <person name="Kalinowski J."/>
            <person name="Ruckert C."/>
        </authorList>
    </citation>
    <scope>NUCLEOTIDE SEQUENCE</scope>
    <source>
        <strain evidence="7">CGMCC 4.7368</strain>
    </source>
</reference>
<dbReference type="AlphaFoldDB" id="A0A917YYD1"/>
<name>A0A917YYD1_9ACTN</name>
<keyword evidence="2 6" id="KW-0812">Transmembrane</keyword>
<keyword evidence="5 6" id="KW-0472">Membrane</keyword>
<proteinExistence type="predicted"/>
<comment type="caution">
    <text evidence="7">The sequence shown here is derived from an EMBL/GenBank/DDBJ whole genome shotgun (WGS) entry which is preliminary data.</text>
</comment>
<dbReference type="GO" id="GO:0006488">
    <property type="term" value="P:dolichol-linked oligosaccharide biosynthetic process"/>
    <property type="evidence" value="ECO:0007669"/>
    <property type="project" value="InterPro"/>
</dbReference>
<keyword evidence="3" id="KW-0256">Endoplasmic reticulum</keyword>
<evidence type="ECO:0000313" key="8">
    <source>
        <dbReference type="Proteomes" id="UP000646523"/>
    </source>
</evidence>
<reference evidence="7" key="2">
    <citation type="submission" date="2020-09" db="EMBL/GenBank/DDBJ databases">
        <authorList>
            <person name="Sun Q."/>
            <person name="Zhou Y."/>
        </authorList>
    </citation>
    <scope>NUCLEOTIDE SEQUENCE</scope>
    <source>
        <strain evidence="7">CGMCC 4.7368</strain>
    </source>
</reference>
<dbReference type="Gene3D" id="3.40.50.2000">
    <property type="entry name" value="Glycogen Phosphorylase B"/>
    <property type="match status" value="1"/>
</dbReference>
<dbReference type="PANTHER" id="PTHR12154:SF4">
    <property type="entry name" value="UDP-N-ACETYLGLUCOSAMINE TRANSFERASE SUBUNIT ALG14 HOMOLOG"/>
    <property type="match status" value="1"/>
</dbReference>
<dbReference type="PANTHER" id="PTHR12154">
    <property type="entry name" value="GLYCOSYL TRANSFERASE-RELATED"/>
    <property type="match status" value="1"/>
</dbReference>
<organism evidence="7 8">
    <name type="scientific">Nonomuraea cavernae</name>
    <dbReference type="NCBI Taxonomy" id="2045107"/>
    <lineage>
        <taxon>Bacteria</taxon>
        <taxon>Bacillati</taxon>
        <taxon>Actinomycetota</taxon>
        <taxon>Actinomycetes</taxon>
        <taxon>Streptosporangiales</taxon>
        <taxon>Streptosporangiaceae</taxon>
        <taxon>Nonomuraea</taxon>
    </lineage>
</organism>